<feature type="compositionally biased region" description="Basic and acidic residues" evidence="1">
    <location>
        <begin position="354"/>
        <end position="371"/>
    </location>
</feature>
<dbReference type="InterPro" id="IPR053358">
    <property type="entry name" value="Diff-assoc_signaling"/>
</dbReference>
<dbReference type="EMBL" id="HG994586">
    <property type="protein sequence ID" value="CAF2997890.1"/>
    <property type="molecule type" value="Genomic_DNA"/>
</dbReference>
<feature type="compositionally biased region" description="Basic and acidic residues" evidence="1">
    <location>
        <begin position="620"/>
        <end position="639"/>
    </location>
</feature>
<evidence type="ECO:0000313" key="2">
    <source>
        <dbReference type="EMBL" id="CAF2997890.1"/>
    </source>
</evidence>
<feature type="compositionally biased region" description="Polar residues" evidence="1">
    <location>
        <begin position="222"/>
        <end position="236"/>
    </location>
</feature>
<dbReference type="PANTHER" id="PTHR34261:SF1">
    <property type="entry name" value="TUBULIN POLYMERIZATION-PROMOTING PROTEIN"/>
    <property type="match status" value="1"/>
</dbReference>
<feature type="compositionally biased region" description="Polar residues" evidence="1">
    <location>
        <begin position="610"/>
        <end position="619"/>
    </location>
</feature>
<dbReference type="OrthoDB" id="10647709at2759"/>
<feature type="region of interest" description="Disordered" evidence="1">
    <location>
        <begin position="590"/>
        <end position="651"/>
    </location>
</feature>
<keyword evidence="3" id="KW-1185">Reference proteome</keyword>
<feature type="compositionally biased region" description="Polar residues" evidence="1">
    <location>
        <begin position="450"/>
        <end position="462"/>
    </location>
</feature>
<accession>A0A7R8D4U3</accession>
<feature type="region of interest" description="Disordered" evidence="1">
    <location>
        <begin position="449"/>
        <end position="481"/>
    </location>
</feature>
<evidence type="ECO:0000256" key="1">
    <source>
        <dbReference type="SAM" id="MobiDB-lite"/>
    </source>
</evidence>
<feature type="compositionally biased region" description="Polar residues" evidence="1">
    <location>
        <begin position="641"/>
        <end position="651"/>
    </location>
</feature>
<dbReference type="Proteomes" id="UP000675881">
    <property type="component" value="Chromosome 7"/>
</dbReference>
<feature type="compositionally biased region" description="Polar residues" evidence="1">
    <location>
        <begin position="329"/>
        <end position="353"/>
    </location>
</feature>
<proteinExistence type="predicted"/>
<gene>
    <name evidence="2" type="ORF">LSAA_12992</name>
</gene>
<reference evidence="2" key="1">
    <citation type="submission" date="2021-02" db="EMBL/GenBank/DDBJ databases">
        <authorList>
            <person name="Bekaert M."/>
        </authorList>
    </citation>
    <scope>NUCLEOTIDE SEQUENCE</scope>
    <source>
        <strain evidence="2">IoA-00</strain>
    </source>
</reference>
<sequence length="3338" mass="370334">MIKSELDTMIVRHLANIISITGSNEDEAALYIKEQDRQNSELSPTTPPEIIYWASWKKNITVYDKNGMAWYCYTYRQSHCSPLSPIAKASNSINRQKSTSGKGKVFLDGEYNQVNGTVINIDSRMNLKGGNYYPLFPEHDISGEGRHPTSSVDFRGITKVSSDKMTTQAPSNFYYDPKTSSPISLTTYTSDQSRGNTNLNYPQTQPPFYGNTQFPEQYPISSTNTFTPVRPSTTRDSIPKQVRNRSTVPTIWRIIKTVTRHRPTTVPTSVFFVNEKHNTVTPSSTYSQAHSGINLSILGDKSLSTTGVTLSPPNPTTHKAYPSSEFDGNWQSQDTSNTLIWSNSRDLDTNNGRFNKDPNTHSESNDRKKDTKTILTTGSKDFSELSPLTPENDYTTESYDPFEWNQSTPDESVFGARLSPPTVRYISTTTTSPQYDDGNLSLFPPEKEFSSQMENKNKNNNPKHWLKSKNKEGDFSSQGTTPNSLFSQVTFKWKDEINKEDSETVIDPKVPVFVPKEQTETDSTTPVAFSDEFPSSEEKGNNKNDLNIPIFVNNGDDQIIESSTKRLDEKILLVDGISVNQGTTTVSYTFTESKTTPGKKEPNAEEIGFTKNTADPLSRTTERTFDSNSKDRTASKEGELETNSEGRNNQNNAFDEILTAITSTTFSPLPFDDTTEFVPIEKDRDTSSTNFQNEFANKTFISNPTEKNSATVPIDFAGTTTSPNVFIVSHGKSGEIDVSTLANNIEEGTESILDFSNYDTTTITSVPNIEVSSNVPDNANDFRDTTTDYPTTVAPKNENNNFLSIFSNVTFIPGKNGLSVDMNVKPFGNESFQIPPSPAFTVGGDPCQTPCMLDNERKTFTCRKRFSSQTQPLLNIGYCTPVSGVGHDGLPCKETCKLESDEIWKCGRNQFCTPDHLIETASQFNELSLVKTTQEPIDGIQYYPFNPVDAKEYEDTPFAQAYTVFGDPCQDACIQHLNENSTTCTKLNSQERSPCTVNSGLTHNGRICKGPCQKGTNSYFSCPTARGSNDGYCTPGFLILKANEWFFVNSIKDEESTTIQVLDPSKNKSNIPSVSFFPFNVEEAEEYKSIPFAQAYTAYGETCLNACIQEPTEKFTSCTVLGTNERKPCSINSGITHTSQSCNGPCVKGGKSYFSCPTNNKEIGYCTPRFLISKAKEWNFVNNFGLEEKVSVEKINKNASEITVAPGFTVYGEPCINTCKYRGLNFASCTKKNPSPTGEWSQIGYCTEEIGVTHTGEPCQRECRKRGYEFYWCTQKNNKFGYCTPDQLIEISKNWDGLIEYKTESKTETTTDSLWKFEETNLAKTTTINPNIYSGKNQEYDKIPSAMAYTTFGEPCQDACRQRSNELMSMCTNMNSNERKPCSNSSGITSKGQTCIGPCEKSGNDFFSCPTSEKNGYCTPGFLVLRANEWAYANGLKEDTTTGTDSPILLPNVSSISFYPFNLDEAKDYENVSLAPGYTAFGEPCQDACSKKDGESTTSCTKLDSDQRGPCTISSGITHNGQTCEGTCEKKGNSFFTCDTKEGNGIGYCTPGFLVLKANEWDFANKNNKNDTKTPVPYFPFNIDDARSYNDIPSAVAYTTYGEPCQDSCRQRSNELMSMCTKMNSNERKPCSNSSGITSKGQTCIGPCEKILRANEWAYANGLKEDTPTGTDSPILLPNVSTISFNPFNLDEAKDYENIPLAPAYTAFGEPCQDSCSKKGGESTTSCTKLDSNQRGPCTISSGITHNGQTCEGPCEKKGNSFFTCDTKEGNGIGYCTPGFLVLKANEWDFANKNNKNDPETPVSYFPLNIDDARSYKDIPSAMAYTAYGEPCQDDCRQRSNELSTMCTKINSKERKPCTISSGITSDGQTCKGPCEKQGNDFFTCPTSEENGYCTPEFLVVLRANEWAYANGLNEDTTSSTNSPILWPNFSSISFYPFNLDEANDYENVPLLQHTLLLENLVKIHADDQESITITSKIKEDESYSSTDSPIQANFSSISFHPFNYDEAKDYENIPSAPAYTAFGEPCQDTCSKKDGESTTSCTKLDSDQRGPCTISSGITHNEGNGIGYCTPGFLVLKANEWDFANKNNKNSERPVSYFPFNIDEARSYNDIPSAMAYTAYGEPCQDVCSQKSNELSTMCTKIDSNERKPCTISSGITSDGQTCKGPCEKKRGNDYFTCPTSEENGYCTPGFLILRANEWAYANGLNEDITSGTDSPTSWPNFSSISFHPFNLDEAKDYENVPLAPGYTAFGEPCQDACSKKDGENTTSCTKLDSDQRGPCTISSGITHNGQTCEGACEKKGNSFFTCDTMESNGIGYCTPGFLVLKANQWDFANKNNKIDLESPVSYFPFNIDEARSYNNIPSAMAYTAYGEPCQDACRQRSNELSAKCTKMTSNERKPCTISSRITSNGQICKGPCEKRENDFFSCPTSEENGYCTPGFLVLRANEWAYANGLNENKTSGTDSPISWPNFSSISFHPFNLDEAKDYKNVPLAPGYTAFGESCQDACSKNDGENTTSCTKLDSDQRGPCTISSGITHNGQTCEGTCEKKGNSFFTCDTKEGNGIGYCTPGFLVLKANQWDFANKNNNNNPESPVPYFPFNIDEARSYNNIPSAMAYTAYGEPCQDACRQRSNELSAMCTKMNSNERKPCTISSRITSNGQICKGPSNEWAYANRLNENTTSGIDSPISWPNFSSISFHPFNIDDAKDYENVSLAPAYTAFGEPCQDACSKNDGEGTTSCTKLDSNQRGPCSISSGITHNGQICEGPCEKKETLSSLNEWDFVNKNNKKNPESPVSYFPFNIDEARSYTDIPSAMAYTAYGEPLPRCMYSGITFDGQTCEGPCEKRGNDFFSCPTSEENGYCTPGFLVLRANEWAYANGLNNGVSYLIAPSFTAFAISYLAYNGKKCQDECAMRNNAFYSCSLEDLSFGYCTPNFLIDRTKLNMFNRIKKPISGVKRVKVNDSSTFFQAEDEKDLQDIIYAPAYTSYGDPCFNPCKKYKNDDFTSCKIMNSSLWKPCSSNSKVTHLGRLCKESNVNGHCTPEFLISKNIEWNFINKEDEPLASPFDRDLDYQDLPSTAPAYTVYGEPCSDRCETRGHNYTWCTKEIPSQTGPFSLKGYCTKDLGVTHNGEKCAEKCKKTSLIQRSKIWKEGVTYTAYGEECSNKCAKYGYSYNWFKSDLTTKNTKCIDECDKRGYDYYWCRDSKGSYGYCSPKVSFYPNGTIVLGPRPDTNVLDESNSGSRQAKAFTVFGEACIDECKPHGGYSYTWCTKMKTSNIGTWSWADYCTNDSSVTPYTEQCIDACEKRGYAFYWCRKSSLWGYCTPDHLLNRLSSSSFSSR</sequence>
<feature type="region of interest" description="Disordered" evidence="1">
    <location>
        <begin position="517"/>
        <end position="541"/>
    </location>
</feature>
<organism evidence="2 3">
    <name type="scientific">Lepeophtheirus salmonis</name>
    <name type="common">Salmon louse</name>
    <name type="synonym">Caligus salmonis</name>
    <dbReference type="NCBI Taxonomy" id="72036"/>
    <lineage>
        <taxon>Eukaryota</taxon>
        <taxon>Metazoa</taxon>
        <taxon>Ecdysozoa</taxon>
        <taxon>Arthropoda</taxon>
        <taxon>Crustacea</taxon>
        <taxon>Multicrustacea</taxon>
        <taxon>Hexanauplia</taxon>
        <taxon>Copepoda</taxon>
        <taxon>Siphonostomatoida</taxon>
        <taxon>Caligidae</taxon>
        <taxon>Lepeophtheirus</taxon>
    </lineage>
</organism>
<name>A0A7R8D4U3_LEPSM</name>
<dbReference type="PANTHER" id="PTHR34261">
    <property type="entry name" value="APC REGULATOR OF WNT-SIGNALING PATHWAY-RELATED"/>
    <property type="match status" value="1"/>
</dbReference>
<evidence type="ECO:0000313" key="3">
    <source>
        <dbReference type="Proteomes" id="UP000675881"/>
    </source>
</evidence>
<protein>
    <submittedName>
        <fullName evidence="2">(salmon louse) hypothetical protein</fullName>
    </submittedName>
</protein>
<feature type="region of interest" description="Disordered" evidence="1">
    <location>
        <begin position="304"/>
        <end position="371"/>
    </location>
</feature>
<feature type="region of interest" description="Disordered" evidence="1">
    <location>
        <begin position="222"/>
        <end position="242"/>
    </location>
</feature>